<accession>A0A2M8PF37</accession>
<protein>
    <recommendedName>
        <fullName evidence="4">Peptidase C-terminal archaeal/bacterial domain-containing protein</fullName>
    </recommendedName>
</protein>
<feature type="signal peptide" evidence="1">
    <location>
        <begin position="1"/>
        <end position="24"/>
    </location>
</feature>
<sequence>MRVRRGLIGACLCLAAILPCAALAAQARLSYGQVVEDRLSAWQPEMRYVFSGREGDAVLITVDAAEPDRLDPLVILLDAAQRQVLALDDDSGGAVNARLRHILTRSDDYLIKVMAAPKNVQTSGTFRLRLSLLNPTPTPSPLSAAPRLAPLSAGESVRAELNDQVPFRLYAVYALAGRPLSFSLRLENALPIGLYLYSHDFERRLATAELNDQLSFIPSADGWYWLVVSRIGQAGGGAYTLTRGAERPIGAPKAEGVRLVAGLAQSGALSPRFATLYHFEAQSRSRVDLLLQAQGVLPALILLADERFAQLAVGEGALRAVELPHSGRYYALVARSGGPNDPASGAYTLTLSGAFTPLATATPMPKPSVVPLRSGETARGILDDQRFLAYYSFTAARSTNILIELTAESGTLQPVAYLYSYQGDQPRLMASAMADDAQRRTVTIQQTLPEDGAYLIVVARYGAAQGTTQGVYSVKLTLRAP</sequence>
<evidence type="ECO:0000313" key="2">
    <source>
        <dbReference type="EMBL" id="PJF36165.1"/>
    </source>
</evidence>
<dbReference type="Proteomes" id="UP000229681">
    <property type="component" value="Unassembled WGS sequence"/>
</dbReference>
<organism evidence="2 3">
    <name type="scientific">Candidatus Thermofonsia Clade 1 bacterium</name>
    <dbReference type="NCBI Taxonomy" id="2364210"/>
    <lineage>
        <taxon>Bacteria</taxon>
        <taxon>Bacillati</taxon>
        <taxon>Chloroflexota</taxon>
        <taxon>Candidatus Thermofontia</taxon>
        <taxon>Candidatus Thermofonsia Clade 1</taxon>
    </lineage>
</organism>
<name>A0A2M8PF37_9CHLR</name>
<proteinExistence type="predicted"/>
<evidence type="ECO:0008006" key="4">
    <source>
        <dbReference type="Google" id="ProtNLM"/>
    </source>
</evidence>
<dbReference type="Gene3D" id="2.60.120.380">
    <property type="match status" value="2"/>
</dbReference>
<evidence type="ECO:0000256" key="1">
    <source>
        <dbReference type="SAM" id="SignalP"/>
    </source>
</evidence>
<evidence type="ECO:0000313" key="3">
    <source>
        <dbReference type="Proteomes" id="UP000229681"/>
    </source>
</evidence>
<dbReference type="EMBL" id="PGTM01000075">
    <property type="protein sequence ID" value="PJF36165.1"/>
    <property type="molecule type" value="Genomic_DNA"/>
</dbReference>
<comment type="caution">
    <text evidence="2">The sequence shown here is derived from an EMBL/GenBank/DDBJ whole genome shotgun (WGS) entry which is preliminary data.</text>
</comment>
<keyword evidence="1" id="KW-0732">Signal</keyword>
<dbReference type="AlphaFoldDB" id="A0A2M8PF37"/>
<gene>
    <name evidence="2" type="ORF">CUN49_06895</name>
</gene>
<reference evidence="2 3" key="1">
    <citation type="submission" date="2017-11" db="EMBL/GenBank/DDBJ databases">
        <title>Evolution of Phototrophy in the Chloroflexi Phylum Driven by Horizontal Gene Transfer.</title>
        <authorList>
            <person name="Ward L.M."/>
            <person name="Hemp J."/>
            <person name="Shih P.M."/>
            <person name="Mcglynn S.E."/>
            <person name="Fischer W."/>
        </authorList>
    </citation>
    <scope>NUCLEOTIDE SEQUENCE [LARGE SCALE GENOMIC DNA]</scope>
    <source>
        <strain evidence="2">JP3_13</strain>
    </source>
</reference>
<feature type="chain" id="PRO_5030053710" description="Peptidase C-terminal archaeal/bacterial domain-containing protein" evidence="1">
    <location>
        <begin position="25"/>
        <end position="481"/>
    </location>
</feature>